<evidence type="ECO:0000256" key="1">
    <source>
        <dbReference type="ARBA" id="ARBA00004123"/>
    </source>
</evidence>
<evidence type="ECO:0000256" key="2">
    <source>
        <dbReference type="ARBA" id="ARBA00004496"/>
    </source>
</evidence>
<keyword evidence="6" id="KW-0808">Transferase</keyword>
<name>A0ABD3QHC0_9STRA</name>
<dbReference type="InterPro" id="IPR029063">
    <property type="entry name" value="SAM-dependent_MTases_sf"/>
</dbReference>
<keyword evidence="8" id="KW-0539">Nucleus</keyword>
<dbReference type="PANTHER" id="PTHR14614">
    <property type="entry name" value="HEPATOCELLULAR CARCINOMA-ASSOCIATED ANTIGEN"/>
    <property type="match status" value="1"/>
</dbReference>
<dbReference type="EC" id="2.1.1.85" evidence="3"/>
<dbReference type="EMBL" id="JABMIG020000055">
    <property type="protein sequence ID" value="KAL3797385.1"/>
    <property type="molecule type" value="Genomic_DNA"/>
</dbReference>
<comment type="caution">
    <text evidence="10">The sequence shown here is derived from an EMBL/GenBank/DDBJ whole genome shotgun (WGS) entry which is preliminary data.</text>
</comment>
<keyword evidence="5" id="KW-0489">Methyltransferase</keyword>
<evidence type="ECO:0000256" key="9">
    <source>
        <dbReference type="ARBA" id="ARBA00038126"/>
    </source>
</evidence>
<evidence type="ECO:0000256" key="3">
    <source>
        <dbReference type="ARBA" id="ARBA00012533"/>
    </source>
</evidence>
<dbReference type="AlphaFoldDB" id="A0ABD3QHC0"/>
<comment type="similarity">
    <text evidence="9">Belongs to the methyltransferase superfamily. METTL18 family.</text>
</comment>
<dbReference type="Proteomes" id="UP001516023">
    <property type="component" value="Unassembled WGS sequence"/>
</dbReference>
<evidence type="ECO:0000313" key="10">
    <source>
        <dbReference type="EMBL" id="KAL3797385.1"/>
    </source>
</evidence>
<dbReference type="PANTHER" id="PTHR14614:SF39">
    <property type="entry name" value="HISTIDINE PROTEIN METHYLTRANSFERASE 1 HOMOLOG"/>
    <property type="match status" value="1"/>
</dbReference>
<dbReference type="GO" id="GO:0032259">
    <property type="term" value="P:methylation"/>
    <property type="evidence" value="ECO:0007669"/>
    <property type="project" value="UniProtKB-KW"/>
</dbReference>
<evidence type="ECO:0000256" key="5">
    <source>
        <dbReference type="ARBA" id="ARBA00022603"/>
    </source>
</evidence>
<evidence type="ECO:0000256" key="7">
    <source>
        <dbReference type="ARBA" id="ARBA00022691"/>
    </source>
</evidence>
<evidence type="ECO:0000256" key="6">
    <source>
        <dbReference type="ARBA" id="ARBA00022679"/>
    </source>
</evidence>
<keyword evidence="7" id="KW-0949">S-adenosyl-L-methionine</keyword>
<evidence type="ECO:0000313" key="11">
    <source>
        <dbReference type="Proteomes" id="UP001516023"/>
    </source>
</evidence>
<evidence type="ECO:0000256" key="4">
    <source>
        <dbReference type="ARBA" id="ARBA00022490"/>
    </source>
</evidence>
<gene>
    <name evidence="10" type="ORF">HJC23_010511</name>
</gene>
<dbReference type="InterPro" id="IPR019410">
    <property type="entry name" value="Methyltransf_16"/>
</dbReference>
<accession>A0ABD3QHC0</accession>
<organism evidence="10 11">
    <name type="scientific">Cyclotella cryptica</name>
    <dbReference type="NCBI Taxonomy" id="29204"/>
    <lineage>
        <taxon>Eukaryota</taxon>
        <taxon>Sar</taxon>
        <taxon>Stramenopiles</taxon>
        <taxon>Ochrophyta</taxon>
        <taxon>Bacillariophyta</taxon>
        <taxon>Coscinodiscophyceae</taxon>
        <taxon>Thalassiosirophycidae</taxon>
        <taxon>Stephanodiscales</taxon>
        <taxon>Stephanodiscaceae</taxon>
        <taxon>Cyclotella</taxon>
    </lineage>
</organism>
<protein>
    <recommendedName>
        <fullName evidence="3">protein-histidine N-methyltransferase</fullName>
        <ecNumber evidence="3">2.1.1.85</ecNumber>
    </recommendedName>
</protein>
<reference evidence="10 11" key="1">
    <citation type="journal article" date="2020" name="G3 (Bethesda)">
        <title>Improved Reference Genome for Cyclotella cryptica CCMP332, a Model for Cell Wall Morphogenesis, Salinity Adaptation, and Lipid Production in Diatoms (Bacillariophyta).</title>
        <authorList>
            <person name="Roberts W.R."/>
            <person name="Downey K.M."/>
            <person name="Ruck E.C."/>
            <person name="Traller J.C."/>
            <person name="Alverson A.J."/>
        </authorList>
    </citation>
    <scope>NUCLEOTIDE SEQUENCE [LARGE SCALE GENOMIC DNA]</scope>
    <source>
        <strain evidence="10 11">CCMP332</strain>
    </source>
</reference>
<sequence length="399" mass="43584">MSAGGGFKFDFSVSEGDESACADVLREESISDGDELIHKMQQRCRTSACTVVNASSRSLSNGTEEIQSATKGKCPNESVAGSLFEPKLGFHRHEMVDLCASTLDPIRYVIPQHTLSDETTDLIPGVYEGGLKVWECSVDLCRFLASIIEQICSRKGMDIDTQDDFNNDHMGDLEFVRQAVSRSITRGGLTMELGCGHGLPGCLILRESIRKTLSNNSHSSEHDSVVLFSDFNDFVLQYATIPNAQINVSGLRSCDGVGLDEVIAAQSLLMSSVFSGGDWMGLSHKISSGSLEWVTDTDGRFDLILAAETTYTIESCNDTAFLMLKHLKIDSGVGLVATKRFYFGVGGGTDMFTKAAKTLSASSVKPFSHHRLVVRTIRSYDTGNANIRDLLEVRCLRRE</sequence>
<keyword evidence="4" id="KW-0963">Cytoplasm</keyword>
<evidence type="ECO:0000256" key="8">
    <source>
        <dbReference type="ARBA" id="ARBA00023242"/>
    </source>
</evidence>
<proteinExistence type="inferred from homology"/>
<comment type="subcellular location">
    <subcellularLocation>
        <location evidence="2">Cytoplasm</location>
    </subcellularLocation>
    <subcellularLocation>
        <location evidence="1">Nucleus</location>
    </subcellularLocation>
</comment>
<dbReference type="Gene3D" id="3.40.50.150">
    <property type="entry name" value="Vaccinia Virus protein VP39"/>
    <property type="match status" value="1"/>
</dbReference>
<dbReference type="GO" id="GO:0018064">
    <property type="term" value="F:protein-L-histidine N-tele-methyltransferase activity"/>
    <property type="evidence" value="ECO:0007669"/>
    <property type="project" value="UniProtKB-EC"/>
</dbReference>
<dbReference type="GO" id="GO:0005737">
    <property type="term" value="C:cytoplasm"/>
    <property type="evidence" value="ECO:0007669"/>
    <property type="project" value="UniProtKB-SubCell"/>
</dbReference>
<dbReference type="GO" id="GO:0005634">
    <property type="term" value="C:nucleus"/>
    <property type="evidence" value="ECO:0007669"/>
    <property type="project" value="UniProtKB-SubCell"/>
</dbReference>
<keyword evidence="11" id="KW-1185">Reference proteome</keyword>